<sequence>MNRGPRPVCSLLRANPCNIQYEIKDLCPSAGQRKWSKKWWICGLDF</sequence>
<evidence type="ECO:0000313" key="2">
    <source>
        <dbReference type="Proteomes" id="UP000010953"/>
    </source>
</evidence>
<dbReference type="EMBL" id="AMZY02000009">
    <property type="protein sequence ID" value="EMS33667.1"/>
    <property type="molecule type" value="Genomic_DNA"/>
</dbReference>
<accession>M7XYV4</accession>
<dbReference type="Proteomes" id="UP000010953">
    <property type="component" value="Unassembled WGS sequence"/>
</dbReference>
<name>M7XYV4_9BACT</name>
<protein>
    <submittedName>
        <fullName evidence="1">Uncharacterized protein</fullName>
    </submittedName>
</protein>
<dbReference type="AlphaFoldDB" id="M7XYV4"/>
<organism evidence="1 2">
    <name type="scientific">Mariniradius saccharolyticus AK6</name>
    <dbReference type="NCBI Taxonomy" id="1239962"/>
    <lineage>
        <taxon>Bacteria</taxon>
        <taxon>Pseudomonadati</taxon>
        <taxon>Bacteroidota</taxon>
        <taxon>Cytophagia</taxon>
        <taxon>Cytophagales</taxon>
        <taxon>Cyclobacteriaceae</taxon>
        <taxon>Mariniradius</taxon>
    </lineage>
</organism>
<comment type="caution">
    <text evidence="1">The sequence shown here is derived from an EMBL/GenBank/DDBJ whole genome shotgun (WGS) entry which is preliminary data.</text>
</comment>
<keyword evidence="2" id="KW-1185">Reference proteome</keyword>
<proteinExistence type="predicted"/>
<reference evidence="1" key="1">
    <citation type="submission" date="2013-01" db="EMBL/GenBank/DDBJ databases">
        <title>Genome assembly of Mariniradius saccharolyticus AK6.</title>
        <authorList>
            <person name="Vaidya B."/>
            <person name="Khatri I."/>
            <person name="Tanuku N.R.S."/>
            <person name="Subramanian S."/>
            <person name="Pinnaka A."/>
        </authorList>
    </citation>
    <scope>NUCLEOTIDE SEQUENCE [LARGE SCALE GENOMIC DNA]</scope>
    <source>
        <strain evidence="1">AK6</strain>
    </source>
</reference>
<evidence type="ECO:0000313" key="1">
    <source>
        <dbReference type="EMBL" id="EMS33667.1"/>
    </source>
</evidence>
<gene>
    <name evidence="1" type="ORF">C943_04546</name>
</gene>
<dbReference type="InParanoid" id="M7XYV4"/>
<dbReference type="STRING" id="1239962.C943_04546"/>